<evidence type="ECO:0000313" key="2">
    <source>
        <dbReference type="EMBL" id="QDT41777.1"/>
    </source>
</evidence>
<proteinExistence type="predicted"/>
<gene>
    <name evidence="2" type="ORF">Pan241w_18400</name>
</gene>
<dbReference type="EMBL" id="CP036269">
    <property type="protein sequence ID" value="QDT41777.1"/>
    <property type="molecule type" value="Genomic_DNA"/>
</dbReference>
<dbReference type="Proteomes" id="UP000317171">
    <property type="component" value="Chromosome"/>
</dbReference>
<dbReference type="InterPro" id="IPR036736">
    <property type="entry name" value="ACP-like_sf"/>
</dbReference>
<sequence length="59" mass="6247">MFGCVAKRIVGLSIATNLHAEAAYNTVFSIVKEIVVEQLGVDDDKVVPTAIFVIDLGVG</sequence>
<dbReference type="Gene3D" id="1.10.1200.10">
    <property type="entry name" value="ACP-like"/>
    <property type="match status" value="1"/>
</dbReference>
<dbReference type="PROSITE" id="PS50075">
    <property type="entry name" value="CARRIER"/>
    <property type="match status" value="1"/>
</dbReference>
<dbReference type="KEGG" id="gaz:Pan241w_18400"/>
<organism evidence="2 3">
    <name type="scientific">Gimesia alba</name>
    <dbReference type="NCBI Taxonomy" id="2527973"/>
    <lineage>
        <taxon>Bacteria</taxon>
        <taxon>Pseudomonadati</taxon>
        <taxon>Planctomycetota</taxon>
        <taxon>Planctomycetia</taxon>
        <taxon>Planctomycetales</taxon>
        <taxon>Planctomycetaceae</taxon>
        <taxon>Gimesia</taxon>
    </lineage>
</organism>
<dbReference type="InterPro" id="IPR009081">
    <property type="entry name" value="PP-bd_ACP"/>
</dbReference>
<feature type="domain" description="Carrier" evidence="1">
    <location>
        <begin position="25"/>
        <end position="59"/>
    </location>
</feature>
<evidence type="ECO:0000313" key="3">
    <source>
        <dbReference type="Proteomes" id="UP000317171"/>
    </source>
</evidence>
<evidence type="ECO:0000259" key="1">
    <source>
        <dbReference type="PROSITE" id="PS50075"/>
    </source>
</evidence>
<accession>A0A517RD16</accession>
<name>A0A517RD16_9PLAN</name>
<protein>
    <submittedName>
        <fullName evidence="2">Acyl carrier protein</fullName>
    </submittedName>
</protein>
<dbReference type="AlphaFoldDB" id="A0A517RD16"/>
<reference evidence="2 3" key="1">
    <citation type="submission" date="2019-02" db="EMBL/GenBank/DDBJ databases">
        <title>Deep-cultivation of Planctomycetes and their phenomic and genomic characterization uncovers novel biology.</title>
        <authorList>
            <person name="Wiegand S."/>
            <person name="Jogler M."/>
            <person name="Boedeker C."/>
            <person name="Pinto D."/>
            <person name="Vollmers J."/>
            <person name="Rivas-Marin E."/>
            <person name="Kohn T."/>
            <person name="Peeters S.H."/>
            <person name="Heuer A."/>
            <person name="Rast P."/>
            <person name="Oberbeckmann S."/>
            <person name="Bunk B."/>
            <person name="Jeske O."/>
            <person name="Meyerdierks A."/>
            <person name="Storesund J.E."/>
            <person name="Kallscheuer N."/>
            <person name="Luecker S."/>
            <person name="Lage O.M."/>
            <person name="Pohl T."/>
            <person name="Merkel B.J."/>
            <person name="Hornburger P."/>
            <person name="Mueller R.-W."/>
            <person name="Bruemmer F."/>
            <person name="Labrenz M."/>
            <person name="Spormann A.M."/>
            <person name="Op den Camp H."/>
            <person name="Overmann J."/>
            <person name="Amann R."/>
            <person name="Jetten M.S.M."/>
            <person name="Mascher T."/>
            <person name="Medema M.H."/>
            <person name="Devos D.P."/>
            <person name="Kaster A.-K."/>
            <person name="Ovreas L."/>
            <person name="Rohde M."/>
            <person name="Galperin M.Y."/>
            <person name="Jogler C."/>
        </authorList>
    </citation>
    <scope>NUCLEOTIDE SEQUENCE [LARGE SCALE GENOMIC DNA]</scope>
    <source>
        <strain evidence="2 3">Pan241w</strain>
    </source>
</reference>
<keyword evidence="3" id="KW-1185">Reference proteome</keyword>